<dbReference type="InterPro" id="IPR004046">
    <property type="entry name" value="GST_C"/>
</dbReference>
<dbReference type="EMBL" id="JAQHRD010000008">
    <property type="protein sequence ID" value="KAJ6438148.1"/>
    <property type="molecule type" value="Genomic_DNA"/>
</dbReference>
<evidence type="ECO:0000313" key="4">
    <source>
        <dbReference type="EMBL" id="KAJ6438148.1"/>
    </source>
</evidence>
<dbReference type="Proteomes" id="UP001163105">
    <property type="component" value="Unassembled WGS sequence"/>
</dbReference>
<dbReference type="CDD" id="cd03188">
    <property type="entry name" value="GST_C_Beta"/>
    <property type="match status" value="1"/>
</dbReference>
<sequence length="224" mass="24828">MPQLTLYRANGACSFVPHALLKELGIEFTTVLLKRGPDGYDAADGSFTNAQYRRTVHHNGYVPALQVDNGEIITEMPAILTFIANLAPERKLLGNGIVGQAKVLEWLTWLSGSLHGMGFGMSFRPGRYTDDESLYETVRGRGKGLVDAGFGRIDKLLDGKSFASGDAETLVDYNLTIFWYWGREIGISLDKFPNYAALIRRMEGKESVKRVAELEGKKLYFAPA</sequence>
<dbReference type="SFLD" id="SFLDS00019">
    <property type="entry name" value="Glutathione_Transferase_(cytos"/>
    <property type="match status" value="1"/>
</dbReference>
<comment type="caution">
    <text evidence="4">The sequence shown here is derived from an EMBL/GenBank/DDBJ whole genome shotgun (WGS) entry which is preliminary data.</text>
</comment>
<dbReference type="InterPro" id="IPR010987">
    <property type="entry name" value="Glutathione-S-Trfase_C-like"/>
</dbReference>
<dbReference type="InterPro" id="IPR004045">
    <property type="entry name" value="Glutathione_S-Trfase_N"/>
</dbReference>
<name>A0AB34FFC5_9HYPO</name>
<feature type="domain" description="GST N-terminal" evidence="2">
    <location>
        <begin position="1"/>
        <end position="91"/>
    </location>
</feature>
<dbReference type="InterPro" id="IPR036249">
    <property type="entry name" value="Thioredoxin-like_sf"/>
</dbReference>
<dbReference type="CDD" id="cd03057">
    <property type="entry name" value="GST_N_Beta"/>
    <property type="match status" value="1"/>
</dbReference>
<dbReference type="SUPFAM" id="SSF52833">
    <property type="entry name" value="Thioredoxin-like"/>
    <property type="match status" value="1"/>
</dbReference>
<dbReference type="Pfam" id="PF00043">
    <property type="entry name" value="GST_C"/>
    <property type="match status" value="1"/>
</dbReference>
<dbReference type="PANTHER" id="PTHR44051">
    <property type="entry name" value="GLUTATHIONE S-TRANSFERASE-RELATED"/>
    <property type="match status" value="1"/>
</dbReference>
<organism evidence="4 5">
    <name type="scientific">Purpureocillium lavendulum</name>
    <dbReference type="NCBI Taxonomy" id="1247861"/>
    <lineage>
        <taxon>Eukaryota</taxon>
        <taxon>Fungi</taxon>
        <taxon>Dikarya</taxon>
        <taxon>Ascomycota</taxon>
        <taxon>Pezizomycotina</taxon>
        <taxon>Sordariomycetes</taxon>
        <taxon>Hypocreomycetidae</taxon>
        <taxon>Hypocreales</taxon>
        <taxon>Ophiocordycipitaceae</taxon>
        <taxon>Purpureocillium</taxon>
    </lineage>
</organism>
<dbReference type="SUPFAM" id="SSF47616">
    <property type="entry name" value="GST C-terminal domain-like"/>
    <property type="match status" value="1"/>
</dbReference>
<dbReference type="Gene3D" id="3.40.30.10">
    <property type="entry name" value="Glutaredoxin"/>
    <property type="match status" value="1"/>
</dbReference>
<dbReference type="Gene3D" id="1.20.1050.10">
    <property type="match status" value="1"/>
</dbReference>
<proteinExistence type="inferred from homology"/>
<dbReference type="PANTHER" id="PTHR44051:SF8">
    <property type="entry name" value="GLUTATHIONE S-TRANSFERASE GSTA"/>
    <property type="match status" value="1"/>
</dbReference>
<evidence type="ECO:0000259" key="2">
    <source>
        <dbReference type="PROSITE" id="PS50404"/>
    </source>
</evidence>
<gene>
    <name evidence="4" type="primary">GST</name>
    <name evidence="4" type="ORF">O9K51_08737</name>
</gene>
<dbReference type="PROSITE" id="PS50405">
    <property type="entry name" value="GST_CTER"/>
    <property type="match status" value="1"/>
</dbReference>
<evidence type="ECO:0000256" key="1">
    <source>
        <dbReference type="ARBA" id="ARBA00007409"/>
    </source>
</evidence>
<protein>
    <submittedName>
        <fullName evidence="4">Glutathione s-transferase</fullName>
    </submittedName>
</protein>
<dbReference type="InterPro" id="IPR040079">
    <property type="entry name" value="Glutathione_S-Trfase"/>
</dbReference>
<dbReference type="AlphaFoldDB" id="A0AB34FFC5"/>
<evidence type="ECO:0000313" key="5">
    <source>
        <dbReference type="Proteomes" id="UP001163105"/>
    </source>
</evidence>
<accession>A0AB34FFC5</accession>
<feature type="domain" description="GST C-terminal" evidence="3">
    <location>
        <begin position="96"/>
        <end position="221"/>
    </location>
</feature>
<dbReference type="Pfam" id="PF13409">
    <property type="entry name" value="GST_N_2"/>
    <property type="match status" value="1"/>
</dbReference>
<dbReference type="PROSITE" id="PS50404">
    <property type="entry name" value="GST_NTER"/>
    <property type="match status" value="1"/>
</dbReference>
<keyword evidence="5" id="KW-1185">Reference proteome</keyword>
<dbReference type="InterPro" id="IPR036282">
    <property type="entry name" value="Glutathione-S-Trfase_C_sf"/>
</dbReference>
<reference evidence="4" key="1">
    <citation type="submission" date="2023-01" db="EMBL/GenBank/DDBJ databases">
        <title>The growth and conidiation of Purpureocillium lavendulum are regulated by nitrogen source and histone H3K14 acetylation.</title>
        <authorList>
            <person name="Tang P."/>
            <person name="Han J."/>
            <person name="Zhang C."/>
            <person name="Tang P."/>
            <person name="Qi F."/>
            <person name="Zhang K."/>
            <person name="Liang L."/>
        </authorList>
    </citation>
    <scope>NUCLEOTIDE SEQUENCE</scope>
    <source>
        <strain evidence="4">YMF1.00683</strain>
    </source>
</reference>
<evidence type="ECO:0000259" key="3">
    <source>
        <dbReference type="PROSITE" id="PS50405"/>
    </source>
</evidence>
<comment type="similarity">
    <text evidence="1">Belongs to the GST superfamily.</text>
</comment>